<protein>
    <submittedName>
        <fullName evidence="11">Methyl-accepting chemotaxis protein</fullName>
    </submittedName>
</protein>
<comment type="subcellular location">
    <subcellularLocation>
        <location evidence="1">Membrane</location>
        <topology evidence="1">Multi-pass membrane protein</topology>
    </subcellularLocation>
</comment>
<dbReference type="OrthoDB" id="8523at2157"/>
<keyword evidence="5 7" id="KW-0807">Transducer</keyword>
<dbReference type="InterPro" id="IPR029095">
    <property type="entry name" value="NarX-like_N"/>
</dbReference>
<accession>A0A401HPB6</accession>
<dbReference type="Proteomes" id="UP000290527">
    <property type="component" value="Unassembled WGS sequence"/>
</dbReference>
<reference evidence="11 12" key="1">
    <citation type="journal article" date="2019" name="Int. J. Syst. Evol. Microbiol.">
        <title>Methanofervidicoccus abyssi gen. nov., sp. nov., a hydrogenotrophic methanogen, isolated from a hydrothermal vent chimney in the Mid-Cayman Spreading Center, the Caribbean Sea.</title>
        <authorList>
            <person name="Sakai S."/>
            <person name="Takaki Y."/>
            <person name="Miyazaki M."/>
            <person name="Ogawara M."/>
            <person name="Yanagawa K."/>
            <person name="Miyazaki J."/>
            <person name="Takai K."/>
        </authorList>
    </citation>
    <scope>NUCLEOTIDE SEQUENCE [LARGE SCALE GENOMIC DNA]</scope>
    <source>
        <strain evidence="11 12">HHB</strain>
    </source>
</reference>
<dbReference type="SMART" id="SM00283">
    <property type="entry name" value="MA"/>
    <property type="match status" value="1"/>
</dbReference>
<comment type="similarity">
    <text evidence="6">Belongs to the methyl-accepting chemotaxis (MCP) protein family.</text>
</comment>
<keyword evidence="12" id="KW-1185">Reference proteome</keyword>
<dbReference type="Pfam" id="PF13675">
    <property type="entry name" value="PilJ"/>
    <property type="match status" value="1"/>
</dbReference>
<keyword evidence="2 9" id="KW-0812">Transmembrane</keyword>
<gene>
    <name evidence="11" type="ORF">MHHB_P0277</name>
</gene>
<evidence type="ECO:0000256" key="2">
    <source>
        <dbReference type="ARBA" id="ARBA00022692"/>
    </source>
</evidence>
<dbReference type="PROSITE" id="PS50111">
    <property type="entry name" value="CHEMOTAXIS_TRANSDUC_2"/>
    <property type="match status" value="1"/>
</dbReference>
<keyword evidence="4 9" id="KW-0472">Membrane</keyword>
<dbReference type="InterPro" id="IPR003660">
    <property type="entry name" value="HAMP_dom"/>
</dbReference>
<keyword evidence="8" id="KW-0175">Coiled coil</keyword>
<organism evidence="11 12">
    <name type="scientific">Methanofervidicoccus abyssi</name>
    <dbReference type="NCBI Taxonomy" id="2082189"/>
    <lineage>
        <taxon>Archaea</taxon>
        <taxon>Methanobacteriati</taxon>
        <taxon>Methanobacteriota</taxon>
        <taxon>Methanomada group</taxon>
        <taxon>Methanococci</taxon>
        <taxon>Methanococcales</taxon>
        <taxon>Methanofervidicoccus</taxon>
    </lineage>
</organism>
<evidence type="ECO:0000256" key="4">
    <source>
        <dbReference type="ARBA" id="ARBA00023136"/>
    </source>
</evidence>
<feature type="coiled-coil region" evidence="8">
    <location>
        <begin position="296"/>
        <end position="376"/>
    </location>
</feature>
<dbReference type="GO" id="GO:0007165">
    <property type="term" value="P:signal transduction"/>
    <property type="evidence" value="ECO:0007669"/>
    <property type="project" value="UniProtKB-KW"/>
</dbReference>
<evidence type="ECO:0000313" key="11">
    <source>
        <dbReference type="EMBL" id="GBF36052.1"/>
    </source>
</evidence>
<evidence type="ECO:0000259" key="10">
    <source>
        <dbReference type="PROSITE" id="PS50111"/>
    </source>
</evidence>
<evidence type="ECO:0000256" key="1">
    <source>
        <dbReference type="ARBA" id="ARBA00004141"/>
    </source>
</evidence>
<evidence type="ECO:0000256" key="8">
    <source>
        <dbReference type="SAM" id="Coils"/>
    </source>
</evidence>
<dbReference type="Gene3D" id="1.10.287.950">
    <property type="entry name" value="Methyl-accepting chemotaxis protein"/>
    <property type="match status" value="1"/>
</dbReference>
<evidence type="ECO:0000256" key="6">
    <source>
        <dbReference type="ARBA" id="ARBA00029447"/>
    </source>
</evidence>
<dbReference type="Pfam" id="PF00015">
    <property type="entry name" value="MCPsignal"/>
    <property type="match status" value="1"/>
</dbReference>
<dbReference type="PANTHER" id="PTHR32089:SF112">
    <property type="entry name" value="LYSOZYME-LIKE PROTEIN-RELATED"/>
    <property type="match status" value="1"/>
</dbReference>
<dbReference type="RefSeq" id="WP_131006832.1">
    <property type="nucleotide sequence ID" value="NZ_BFAX01000001.1"/>
</dbReference>
<evidence type="ECO:0000256" key="7">
    <source>
        <dbReference type="PROSITE-ProRule" id="PRU00284"/>
    </source>
</evidence>
<feature type="domain" description="Methyl-accepting transducer" evidence="10">
    <location>
        <begin position="327"/>
        <end position="584"/>
    </location>
</feature>
<keyword evidence="3 9" id="KW-1133">Transmembrane helix</keyword>
<dbReference type="CDD" id="cd11386">
    <property type="entry name" value="MCP_signal"/>
    <property type="match status" value="1"/>
</dbReference>
<dbReference type="Gene3D" id="6.10.340.10">
    <property type="match status" value="1"/>
</dbReference>
<dbReference type="PANTHER" id="PTHR32089">
    <property type="entry name" value="METHYL-ACCEPTING CHEMOTAXIS PROTEIN MCPB"/>
    <property type="match status" value="1"/>
</dbReference>
<evidence type="ECO:0000256" key="3">
    <source>
        <dbReference type="ARBA" id="ARBA00022989"/>
    </source>
</evidence>
<dbReference type="SUPFAM" id="SSF58104">
    <property type="entry name" value="Methyl-accepting chemotaxis protein (MCP) signaling domain"/>
    <property type="match status" value="1"/>
</dbReference>
<dbReference type="AlphaFoldDB" id="A0A401HPB6"/>
<dbReference type="SMART" id="SM00304">
    <property type="entry name" value="HAMP"/>
    <property type="match status" value="2"/>
</dbReference>
<dbReference type="GO" id="GO:0016020">
    <property type="term" value="C:membrane"/>
    <property type="evidence" value="ECO:0007669"/>
    <property type="project" value="UniProtKB-SubCell"/>
</dbReference>
<feature type="transmembrane region" description="Helical" evidence="9">
    <location>
        <begin position="174"/>
        <end position="196"/>
    </location>
</feature>
<name>A0A401HPB6_9EURY</name>
<proteinExistence type="inferred from homology"/>
<sequence>MKISNITLSVKTRLFAPYLILLFLLIITTILSVVSHNDILKDGDVINIAGKQRMLIQKMSKDAFMVGMGYVEYKEDMIKSAEEFDKNLQDLINGNPERGIPPAPDNVKQQLLKVKKLWDPFYEKIKIVYTKDPKDPEFKEALEYIKDHNMELLNEMHKGVVMYTEKYEEKINNLITESIIVTIIGVLTVVLSIIFIRRSVIRHLEELDRITNEMANKNYNIESKVKFYNDELGTIYKNILKIVNNLKEDMVKEIEKEKKLNQLFDTISKIMNSLANGDFTVRMKEEGEFKSLGEIINKAVEKVAQLIKDLRKHIDRLNEEINILREEIEKTKEISDQVTDAASQVATAATDQSAKLQDITQELEETTKLIENTAQSAEEGVKAAEEVSNYSEEGVKKVENAITTMQNIANVIDELGKAIQELGEESKKINEITVLIKDIAEQTGLLALNASIEAARAGEAGRGFAVVASEIKSLAEEIGKSVDDIKKTISEIQSKIEKTVDLGLTGKDEVDKGVIAIDEVNNAFLKIKDGVYTTLEKINAIKEHAEESSNNIQSALRHVQDIASISEEFAATAEELTASAEEQNGVVEEVSKVIDELAKISEEVSHSVSKFRV</sequence>
<evidence type="ECO:0000313" key="12">
    <source>
        <dbReference type="Proteomes" id="UP000290527"/>
    </source>
</evidence>
<evidence type="ECO:0000256" key="9">
    <source>
        <dbReference type="SAM" id="Phobius"/>
    </source>
</evidence>
<evidence type="ECO:0000256" key="5">
    <source>
        <dbReference type="ARBA" id="ARBA00023224"/>
    </source>
</evidence>
<dbReference type="InterPro" id="IPR004089">
    <property type="entry name" value="MCPsignal_dom"/>
</dbReference>
<dbReference type="EMBL" id="BFAX01000001">
    <property type="protein sequence ID" value="GBF36052.1"/>
    <property type="molecule type" value="Genomic_DNA"/>
</dbReference>
<comment type="caution">
    <text evidence="11">The sequence shown here is derived from an EMBL/GenBank/DDBJ whole genome shotgun (WGS) entry which is preliminary data.</text>
</comment>
<feature type="transmembrane region" description="Helical" evidence="9">
    <location>
        <begin position="15"/>
        <end position="34"/>
    </location>
</feature>